<dbReference type="EMBL" id="BLXT01004938">
    <property type="protein sequence ID" value="GFO18207.1"/>
    <property type="molecule type" value="Genomic_DNA"/>
</dbReference>
<proteinExistence type="predicted"/>
<organism evidence="1 2">
    <name type="scientific">Plakobranchus ocellatus</name>
    <dbReference type="NCBI Taxonomy" id="259542"/>
    <lineage>
        <taxon>Eukaryota</taxon>
        <taxon>Metazoa</taxon>
        <taxon>Spiralia</taxon>
        <taxon>Lophotrochozoa</taxon>
        <taxon>Mollusca</taxon>
        <taxon>Gastropoda</taxon>
        <taxon>Heterobranchia</taxon>
        <taxon>Euthyneura</taxon>
        <taxon>Panpulmonata</taxon>
        <taxon>Sacoglossa</taxon>
        <taxon>Placobranchoidea</taxon>
        <taxon>Plakobranchidae</taxon>
        <taxon>Plakobranchus</taxon>
    </lineage>
</organism>
<dbReference type="Proteomes" id="UP000735302">
    <property type="component" value="Unassembled WGS sequence"/>
</dbReference>
<comment type="caution">
    <text evidence="1">The sequence shown here is derived from an EMBL/GenBank/DDBJ whole genome shotgun (WGS) entry which is preliminary data.</text>
</comment>
<accession>A0AAV4BG37</accession>
<dbReference type="AlphaFoldDB" id="A0AAV4BG37"/>
<evidence type="ECO:0000313" key="2">
    <source>
        <dbReference type="Proteomes" id="UP000735302"/>
    </source>
</evidence>
<keyword evidence="2" id="KW-1185">Reference proteome</keyword>
<sequence>MLLYMLSKSTSLEKNPYAFFETNYRQNEENSAHSAKAQALKITEDIFLPSQLTTIFALLWLNQPYMVHSLQWMTFGLREFIKGPSDFRSKERLRRRANQLE</sequence>
<evidence type="ECO:0000313" key="1">
    <source>
        <dbReference type="EMBL" id="GFO18207.1"/>
    </source>
</evidence>
<name>A0AAV4BG37_9GAST</name>
<protein>
    <submittedName>
        <fullName evidence="1">Uncharacterized protein</fullName>
    </submittedName>
</protein>
<reference evidence="1 2" key="1">
    <citation type="journal article" date="2021" name="Elife">
        <title>Chloroplast acquisition without the gene transfer in kleptoplastic sea slugs, Plakobranchus ocellatus.</title>
        <authorList>
            <person name="Maeda T."/>
            <person name="Takahashi S."/>
            <person name="Yoshida T."/>
            <person name="Shimamura S."/>
            <person name="Takaki Y."/>
            <person name="Nagai Y."/>
            <person name="Toyoda A."/>
            <person name="Suzuki Y."/>
            <person name="Arimoto A."/>
            <person name="Ishii H."/>
            <person name="Satoh N."/>
            <person name="Nishiyama T."/>
            <person name="Hasebe M."/>
            <person name="Maruyama T."/>
            <person name="Minagawa J."/>
            <person name="Obokata J."/>
            <person name="Shigenobu S."/>
        </authorList>
    </citation>
    <scope>NUCLEOTIDE SEQUENCE [LARGE SCALE GENOMIC DNA]</scope>
</reference>
<gene>
    <name evidence="1" type="ORF">PoB_004471200</name>
</gene>